<dbReference type="CDD" id="cd06173">
    <property type="entry name" value="MFS_MefA_like"/>
    <property type="match status" value="1"/>
</dbReference>
<evidence type="ECO:0000256" key="5">
    <source>
        <dbReference type="ARBA" id="ARBA00022989"/>
    </source>
</evidence>
<evidence type="ECO:0000256" key="3">
    <source>
        <dbReference type="ARBA" id="ARBA00022475"/>
    </source>
</evidence>
<comment type="caution">
    <text evidence="10">The sequence shown here is derived from an EMBL/GenBank/DDBJ whole genome shotgun (WGS) entry which is preliminary data.</text>
</comment>
<keyword evidence="2" id="KW-0813">Transport</keyword>
<evidence type="ECO:0000256" key="4">
    <source>
        <dbReference type="ARBA" id="ARBA00022692"/>
    </source>
</evidence>
<keyword evidence="4 8" id="KW-0812">Transmembrane</keyword>
<feature type="transmembrane region" description="Helical" evidence="8">
    <location>
        <begin position="381"/>
        <end position="401"/>
    </location>
</feature>
<comment type="subcellular location">
    <subcellularLocation>
        <location evidence="1">Cell membrane</location>
        <topology evidence="1">Multi-pass membrane protein</topology>
    </subcellularLocation>
</comment>
<dbReference type="RefSeq" id="WP_205262163.1">
    <property type="nucleotide sequence ID" value="NZ_JAERWK010000025.1"/>
</dbReference>
<gene>
    <name evidence="10" type="ORF">JL106_18090</name>
</gene>
<evidence type="ECO:0000259" key="9">
    <source>
        <dbReference type="PROSITE" id="PS50850"/>
    </source>
</evidence>
<dbReference type="SUPFAM" id="SSF103473">
    <property type="entry name" value="MFS general substrate transporter"/>
    <property type="match status" value="1"/>
</dbReference>
<keyword evidence="5 8" id="KW-1133">Transmembrane helix</keyword>
<evidence type="ECO:0000256" key="6">
    <source>
        <dbReference type="ARBA" id="ARBA00023136"/>
    </source>
</evidence>
<feature type="region of interest" description="Disordered" evidence="7">
    <location>
        <begin position="1"/>
        <end position="36"/>
    </location>
</feature>
<dbReference type="Pfam" id="PF05977">
    <property type="entry name" value="MFS_3"/>
    <property type="match status" value="1"/>
</dbReference>
<dbReference type="AlphaFoldDB" id="A0A938YAZ6"/>
<dbReference type="PANTHER" id="PTHR23513:SF11">
    <property type="entry name" value="STAPHYLOFERRIN A TRANSPORTER"/>
    <property type="match status" value="1"/>
</dbReference>
<dbReference type="InterPro" id="IPR036259">
    <property type="entry name" value="MFS_trans_sf"/>
</dbReference>
<evidence type="ECO:0000256" key="7">
    <source>
        <dbReference type="SAM" id="MobiDB-lite"/>
    </source>
</evidence>
<name>A0A938YAZ6_9ACTN</name>
<feature type="transmembrane region" description="Helical" evidence="8">
    <location>
        <begin position="318"/>
        <end position="335"/>
    </location>
</feature>
<keyword evidence="3" id="KW-1003">Cell membrane</keyword>
<dbReference type="GO" id="GO:0022857">
    <property type="term" value="F:transmembrane transporter activity"/>
    <property type="evidence" value="ECO:0007669"/>
    <property type="project" value="InterPro"/>
</dbReference>
<feature type="domain" description="Major facilitator superfamily (MFS) profile" evidence="9">
    <location>
        <begin position="39"/>
        <end position="432"/>
    </location>
</feature>
<feature type="transmembrane region" description="Helical" evidence="8">
    <location>
        <begin position="113"/>
        <end position="133"/>
    </location>
</feature>
<feature type="transmembrane region" description="Helical" evidence="8">
    <location>
        <begin position="407"/>
        <end position="428"/>
    </location>
</feature>
<evidence type="ECO:0000256" key="8">
    <source>
        <dbReference type="SAM" id="Phobius"/>
    </source>
</evidence>
<dbReference type="InterPro" id="IPR010290">
    <property type="entry name" value="TM_effector"/>
</dbReference>
<proteinExistence type="predicted"/>
<feature type="transmembrane region" description="Helical" evidence="8">
    <location>
        <begin position="292"/>
        <end position="311"/>
    </location>
</feature>
<reference evidence="10" key="1">
    <citation type="submission" date="2021-01" db="EMBL/GenBank/DDBJ databases">
        <title>YIM 132084 draft genome.</title>
        <authorList>
            <person name="An D."/>
        </authorList>
    </citation>
    <scope>NUCLEOTIDE SEQUENCE</scope>
    <source>
        <strain evidence="10">YIM 132084</strain>
    </source>
</reference>
<dbReference type="Gene3D" id="1.20.1250.20">
    <property type="entry name" value="MFS general substrate transporter like domains"/>
    <property type="match status" value="1"/>
</dbReference>
<evidence type="ECO:0000313" key="10">
    <source>
        <dbReference type="EMBL" id="MBM9469201.1"/>
    </source>
</evidence>
<feature type="transmembrane region" description="Helical" evidence="8">
    <location>
        <begin position="258"/>
        <end position="280"/>
    </location>
</feature>
<dbReference type="EMBL" id="JAERWK010000025">
    <property type="protein sequence ID" value="MBM9469201.1"/>
    <property type="molecule type" value="Genomic_DNA"/>
</dbReference>
<feature type="transmembrane region" description="Helical" evidence="8">
    <location>
        <begin position="205"/>
        <end position="225"/>
    </location>
</feature>
<dbReference type="Proteomes" id="UP000663792">
    <property type="component" value="Unassembled WGS sequence"/>
</dbReference>
<feature type="transmembrane region" description="Helical" evidence="8">
    <location>
        <begin position="341"/>
        <end position="361"/>
    </location>
</feature>
<organism evidence="10 11">
    <name type="scientific">Nakamurella leprariae</name>
    <dbReference type="NCBI Taxonomy" id="2803911"/>
    <lineage>
        <taxon>Bacteria</taxon>
        <taxon>Bacillati</taxon>
        <taxon>Actinomycetota</taxon>
        <taxon>Actinomycetes</taxon>
        <taxon>Nakamurellales</taxon>
        <taxon>Nakamurellaceae</taxon>
        <taxon>Nakamurella</taxon>
    </lineage>
</organism>
<dbReference type="PROSITE" id="PS50850">
    <property type="entry name" value="MFS"/>
    <property type="match status" value="1"/>
</dbReference>
<dbReference type="GO" id="GO:0005886">
    <property type="term" value="C:plasma membrane"/>
    <property type="evidence" value="ECO:0007669"/>
    <property type="project" value="UniProtKB-SubCell"/>
</dbReference>
<sequence>MTSTPPFTSTPALATTPAGSAASATTPEPTSEPARRPSTFAALRIRNYRLYFGGQVVSNTGTWISRIAQDWLVLQLTGSPLAVGITTALQFAPMAFFGLWGGLIADRYSKRRLLMITQVVMAVLATVLAVLALTGAVQVWHVYAVALGIGLVTVVDNPARQTFVNEMVPRDLVRNAVSLNVGNFQMARLVGPAVAGVLISAVGVGLAFAVNAVTFVAVFCALAAIRSRDLVPSAVAPRGRGQVREALRYAVAEPRVRWPIVLIFFVGTFGFNWPIILSAYTQQEFGGQAQVYGWLNTALAVGSLAGALLAARTTSSRLWVQFAAALGVGLLILAMGLAPGIAVFVVLLVATGVVSIMFNSLNNSTVQLATDPVLRGRVMSIYMLVFMGGIPVGSLIIGAVTDAFGPAVSQTISGVIIVVAALASGVIAMRQAGLRPHLDLHRESGHLMTITPVDERVRAA</sequence>
<evidence type="ECO:0000313" key="11">
    <source>
        <dbReference type="Proteomes" id="UP000663792"/>
    </source>
</evidence>
<keyword evidence="11" id="KW-1185">Reference proteome</keyword>
<evidence type="ECO:0000256" key="1">
    <source>
        <dbReference type="ARBA" id="ARBA00004651"/>
    </source>
</evidence>
<accession>A0A938YAZ6</accession>
<keyword evidence="6 8" id="KW-0472">Membrane</keyword>
<feature type="transmembrane region" description="Helical" evidence="8">
    <location>
        <begin position="81"/>
        <end position="101"/>
    </location>
</feature>
<evidence type="ECO:0000256" key="2">
    <source>
        <dbReference type="ARBA" id="ARBA00022448"/>
    </source>
</evidence>
<feature type="compositionally biased region" description="Low complexity" evidence="7">
    <location>
        <begin position="1"/>
        <end position="32"/>
    </location>
</feature>
<dbReference type="PANTHER" id="PTHR23513">
    <property type="entry name" value="INTEGRAL MEMBRANE EFFLUX PROTEIN-RELATED"/>
    <property type="match status" value="1"/>
</dbReference>
<dbReference type="InterPro" id="IPR020846">
    <property type="entry name" value="MFS_dom"/>
</dbReference>
<protein>
    <submittedName>
        <fullName evidence="10">MFS transporter</fullName>
    </submittedName>
</protein>